<organism evidence="8">
    <name type="scientific">Timema douglasi</name>
    <name type="common">Walking stick</name>
    <dbReference type="NCBI Taxonomy" id="61478"/>
    <lineage>
        <taxon>Eukaryota</taxon>
        <taxon>Metazoa</taxon>
        <taxon>Ecdysozoa</taxon>
        <taxon>Arthropoda</taxon>
        <taxon>Hexapoda</taxon>
        <taxon>Insecta</taxon>
        <taxon>Pterygota</taxon>
        <taxon>Neoptera</taxon>
        <taxon>Polyneoptera</taxon>
        <taxon>Phasmatodea</taxon>
        <taxon>Timematodea</taxon>
        <taxon>Timematoidea</taxon>
        <taxon>Timematidae</taxon>
        <taxon>Timema</taxon>
    </lineage>
</organism>
<dbReference type="EMBL" id="OA564518">
    <property type="protein sequence ID" value="CAD7194570.1"/>
    <property type="molecule type" value="Genomic_DNA"/>
</dbReference>
<evidence type="ECO:0000256" key="1">
    <source>
        <dbReference type="ARBA" id="ARBA00004141"/>
    </source>
</evidence>
<keyword evidence="3 7" id="KW-0812">Transmembrane</keyword>
<feature type="transmembrane region" description="Helical" evidence="7">
    <location>
        <begin position="293"/>
        <end position="310"/>
    </location>
</feature>
<comment type="similarity">
    <text evidence="2">Belongs to the autoinducer-2 exporter (AI-2E) (TC 2.A.86) family.</text>
</comment>
<dbReference type="PANTHER" id="PTHR21716:SF4">
    <property type="entry name" value="TRANSMEMBRANE PROTEIN 245"/>
    <property type="match status" value="1"/>
</dbReference>
<keyword evidence="4 7" id="KW-1133">Transmembrane helix</keyword>
<feature type="transmembrane region" description="Helical" evidence="7">
    <location>
        <begin position="695"/>
        <end position="725"/>
    </location>
</feature>
<feature type="transmembrane region" description="Helical" evidence="7">
    <location>
        <begin position="520"/>
        <end position="540"/>
    </location>
</feature>
<evidence type="ECO:0000256" key="3">
    <source>
        <dbReference type="ARBA" id="ARBA00022692"/>
    </source>
</evidence>
<feature type="transmembrane region" description="Helical" evidence="7">
    <location>
        <begin position="145"/>
        <end position="164"/>
    </location>
</feature>
<gene>
    <name evidence="8" type="ORF">TDIB3V08_LOCUS987</name>
</gene>
<evidence type="ECO:0000256" key="2">
    <source>
        <dbReference type="ARBA" id="ARBA00009773"/>
    </source>
</evidence>
<feature type="transmembrane region" description="Helical" evidence="7">
    <location>
        <begin position="546"/>
        <end position="564"/>
    </location>
</feature>
<protein>
    <recommendedName>
        <fullName evidence="9">Transmembrane protein 245</fullName>
    </recommendedName>
</protein>
<feature type="transmembrane region" description="Helical" evidence="7">
    <location>
        <begin position="75"/>
        <end position="92"/>
    </location>
</feature>
<dbReference type="AlphaFoldDB" id="A0A7R8Z3F7"/>
<name>A0A7R8Z3F7_TIMDO</name>
<feature type="transmembrane region" description="Helical" evidence="7">
    <location>
        <begin position="664"/>
        <end position="683"/>
    </location>
</feature>
<feature type="region of interest" description="Disordered" evidence="6">
    <location>
        <begin position="215"/>
        <end position="257"/>
    </location>
</feature>
<evidence type="ECO:0000256" key="4">
    <source>
        <dbReference type="ARBA" id="ARBA00022989"/>
    </source>
</evidence>
<feature type="transmembrane region" description="Helical" evidence="7">
    <location>
        <begin position="170"/>
        <end position="189"/>
    </location>
</feature>
<keyword evidence="5 7" id="KW-0472">Membrane</keyword>
<dbReference type="PANTHER" id="PTHR21716">
    <property type="entry name" value="TRANSMEMBRANE PROTEIN"/>
    <property type="match status" value="1"/>
</dbReference>
<proteinExistence type="inferred from homology"/>
<evidence type="ECO:0000256" key="5">
    <source>
        <dbReference type="ARBA" id="ARBA00023136"/>
    </source>
</evidence>
<reference evidence="8" key="1">
    <citation type="submission" date="2020-11" db="EMBL/GenBank/DDBJ databases">
        <authorList>
            <person name="Tran Van P."/>
        </authorList>
    </citation>
    <scope>NUCLEOTIDE SEQUENCE</scope>
</reference>
<dbReference type="InterPro" id="IPR002549">
    <property type="entry name" value="AI-2E-like"/>
</dbReference>
<feature type="transmembrane region" description="Helical" evidence="7">
    <location>
        <begin position="112"/>
        <end position="133"/>
    </location>
</feature>
<evidence type="ECO:0000256" key="7">
    <source>
        <dbReference type="SAM" id="Phobius"/>
    </source>
</evidence>
<sequence length="772" mass="86221">MNESEKRVENDDNSISSGTLHPFKRSLAGTLQTWIHNLEISRSPLLVGVIMTPITIIDDISERIGSQISRHMKPIIITILSILTIVLMYNYTPHICVCLAWRVGSYGNAICGFIIGHTNTLVVVTLLIGYILTLAMMWRPQVYHLYTVSSCVMWVLVSCYLANFTGSFKMLTFFIIQLFFLVGFMYEVWYIQQENVDEGNDISITDAMKLSLTTEDELPMPTKSEQPPEAGEESEPGEGRSGSPVPGENNPGKQKPTGLFLTTVATTERRPSKESLASSMSMLFPHSLESDKYLYGVTWGCVLMLLWKYLWVLHLIPIPVSIYIFKHVGASLGLWGQISKYARYIYDLIYVWCMQRKHALFPPSVRGLVKLYAECIHIVQVCASAINSTVVHNEELMKLLPEGWQDKINSVLDDAYVYGREGISNLVRRWLKDVDQSKAVELEQQLLELWDHVYQAWMMSAVETSPVGPSVSSSAVFASWDNVLNYFHKTPELFNVTAIVAFARENLETLMSLVDSLWTLFKGNISLALYSFTAFFSVVFGGGFAVLNFIVNLVVFLTALFYLLSSSGNLYKPFDLITNFSPQSGGRFARALEEAVNGVFKASFKMAVFFGLWTWLVHNFFQVQVVYLPSVLAAIFGAVPFLGTYWAGVPAVLDLWLQDKSIQAALLFLCHFLPCSLVNTAFYKEIKGGGHPYLTGLAIAGGIFCLGVEGAIVGPLVLCGLYVAVNMSSSFMKDSPSEVALAGRFGHLGNLRDFGRSWSTEGFRLTASHRLQ</sequence>
<accession>A0A7R8Z3F7</accession>
<dbReference type="GO" id="GO:0016020">
    <property type="term" value="C:membrane"/>
    <property type="evidence" value="ECO:0007669"/>
    <property type="project" value="UniProtKB-SubCell"/>
</dbReference>
<comment type="subcellular location">
    <subcellularLocation>
        <location evidence="1">Membrane</location>
        <topology evidence="1">Multi-pass membrane protein</topology>
    </subcellularLocation>
</comment>
<evidence type="ECO:0000256" key="6">
    <source>
        <dbReference type="SAM" id="MobiDB-lite"/>
    </source>
</evidence>
<evidence type="ECO:0000313" key="8">
    <source>
        <dbReference type="EMBL" id="CAD7194570.1"/>
    </source>
</evidence>
<feature type="transmembrane region" description="Helical" evidence="7">
    <location>
        <begin position="633"/>
        <end position="657"/>
    </location>
</feature>
<evidence type="ECO:0008006" key="9">
    <source>
        <dbReference type="Google" id="ProtNLM"/>
    </source>
</evidence>